<sequence>MKPSYLSKIVWTSAFAFGLVTLHPVLPVSAQSGSSGAGSSSGTSGTTGTTGTGSGLGTGGTT</sequence>
<organism evidence="2 3">
    <name type="scientific">Scytonema tolypothrichoides VB-61278_2</name>
    <dbReference type="NCBI Taxonomy" id="3232314"/>
    <lineage>
        <taxon>Bacteria</taxon>
        <taxon>Bacillati</taxon>
        <taxon>Cyanobacteriota</taxon>
        <taxon>Cyanophyceae</taxon>
        <taxon>Nostocales</taxon>
        <taxon>Scytonemataceae</taxon>
        <taxon>Scytonema</taxon>
    </lineage>
</organism>
<accession>A0ABW8WWY8</accession>
<keyword evidence="3" id="KW-1185">Reference proteome</keyword>
<dbReference type="EMBL" id="JBFQGM010000017">
    <property type="protein sequence ID" value="MFL9465610.1"/>
    <property type="molecule type" value="Genomic_DNA"/>
</dbReference>
<feature type="non-terminal residue" evidence="2">
    <location>
        <position position="62"/>
    </location>
</feature>
<feature type="compositionally biased region" description="Low complexity" evidence="1">
    <location>
        <begin position="32"/>
        <end position="47"/>
    </location>
</feature>
<evidence type="ECO:0000313" key="2">
    <source>
        <dbReference type="EMBL" id="MFL9465610.1"/>
    </source>
</evidence>
<evidence type="ECO:0000256" key="1">
    <source>
        <dbReference type="SAM" id="MobiDB-lite"/>
    </source>
</evidence>
<gene>
    <name evidence="2" type="ORF">AB0759_33955</name>
</gene>
<comment type="caution">
    <text evidence="2">The sequence shown here is derived from an EMBL/GenBank/DDBJ whole genome shotgun (WGS) entry which is preliminary data.</text>
</comment>
<feature type="region of interest" description="Disordered" evidence="1">
    <location>
        <begin position="30"/>
        <end position="62"/>
    </location>
</feature>
<protein>
    <submittedName>
        <fullName evidence="2">Uncharacterized protein</fullName>
    </submittedName>
</protein>
<proteinExistence type="predicted"/>
<feature type="compositionally biased region" description="Gly residues" evidence="1">
    <location>
        <begin position="48"/>
        <end position="62"/>
    </location>
</feature>
<dbReference type="Proteomes" id="UP001628874">
    <property type="component" value="Unassembled WGS sequence"/>
</dbReference>
<reference evidence="2 3" key="1">
    <citation type="submission" date="2024-07" db="EMBL/GenBank/DDBJ databases">
        <authorList>
            <person name="Tripathy S."/>
        </authorList>
    </citation>
    <scope>NUCLEOTIDE SEQUENCE [LARGE SCALE GENOMIC DNA]</scope>
    <source>
        <strain evidence="2 3">VB-61278_2</strain>
    </source>
</reference>
<evidence type="ECO:0000313" key="3">
    <source>
        <dbReference type="Proteomes" id="UP001628874"/>
    </source>
</evidence>
<name>A0ABW8WWY8_9CYAN</name>